<name>S0L593_9ENTE</name>
<evidence type="ECO:0000256" key="5">
    <source>
        <dbReference type="ARBA" id="ARBA00022679"/>
    </source>
</evidence>
<dbReference type="Pfam" id="PF00367">
    <property type="entry name" value="PTS_EIIB"/>
    <property type="match status" value="1"/>
</dbReference>
<dbReference type="CDD" id="cd00212">
    <property type="entry name" value="PTS_IIB_glc"/>
    <property type="match status" value="1"/>
</dbReference>
<keyword evidence="4" id="KW-0762">Sugar transport</keyword>
<dbReference type="PROSITE" id="PS00371">
    <property type="entry name" value="PTS_EIIA_TYPE_1_HIS"/>
    <property type="match status" value="1"/>
</dbReference>
<gene>
    <name evidence="21" type="ORF">I573_00518</name>
</gene>
<dbReference type="STRING" id="1140003.OMY_00525"/>
<evidence type="ECO:0000256" key="7">
    <source>
        <dbReference type="ARBA" id="ARBA00022692"/>
    </source>
</evidence>
<dbReference type="OrthoDB" id="9769191at2"/>
<dbReference type="InterPro" id="IPR011055">
    <property type="entry name" value="Dup_hybrid_motif"/>
</dbReference>
<evidence type="ECO:0000256" key="10">
    <source>
        <dbReference type="ARBA" id="ARBA00023136"/>
    </source>
</evidence>
<feature type="domain" description="PTS EIIB type-1" evidence="19">
    <location>
        <begin position="5"/>
        <end position="87"/>
    </location>
</feature>
<dbReference type="EMBL" id="ASWO01000001">
    <property type="protein sequence ID" value="EOT87462.1"/>
    <property type="molecule type" value="Genomic_DNA"/>
</dbReference>
<feature type="transmembrane region" description="Helical" evidence="17">
    <location>
        <begin position="214"/>
        <end position="233"/>
    </location>
</feature>
<dbReference type="NCBIfam" id="TIGR01995">
    <property type="entry name" value="PTS-II-ABC-beta"/>
    <property type="match status" value="1"/>
</dbReference>
<feature type="transmembrane region" description="Helical" evidence="17">
    <location>
        <begin position="111"/>
        <end position="134"/>
    </location>
</feature>
<dbReference type="Proteomes" id="UP000015961">
    <property type="component" value="Unassembled WGS sequence"/>
</dbReference>
<dbReference type="GO" id="GO:0009401">
    <property type="term" value="P:phosphoenolpyruvate-dependent sugar phosphotransferase system"/>
    <property type="evidence" value="ECO:0007669"/>
    <property type="project" value="UniProtKB-KW"/>
</dbReference>
<dbReference type="InterPro" id="IPR001996">
    <property type="entry name" value="PTS_IIB_1"/>
</dbReference>
<evidence type="ECO:0000256" key="14">
    <source>
        <dbReference type="ARBA" id="ARBA00074554"/>
    </source>
</evidence>
<feature type="transmembrane region" description="Helical" evidence="17">
    <location>
        <begin position="386"/>
        <end position="409"/>
    </location>
</feature>
<sequence>MGKYEELAKNIVREVGGKENVNSLTNCITRLRFKLKDESKANTEVLKNMDGVVTVMQAGGQYQVVIGNHVPDVRKDVDAVLGTLEPTTDTGPKGNLFDQFVDMISSIFQPILAPLSAAGMLKGVAAITVFLMGADFKLTSTYAILNAMGDGLFMFLPFFIGYTAMKKFGGSPFVGMMIAASLIYPGFLDGSATATFADTGGLNFFGIPFSIPPAGYGSTVMPIIASTAFAAILEKQLRKVIPDVVKLFLVPFIVAIITIPLTFLAIGPVMNIASDGLGNALIAIQGFSPIVYGVVLGFGWQVLVMFGLHWAIVPFAIIALSSGTPTALLVPSGSVSFAQTGAVLAIMIKTQNAKLRELSIPAFISGLFGVTEPAIYGITLPKKRPFWASCIVGGVTGGIAMGLGIQAYQMGGLGIFRYTSNISPDGDIKYAIYSIILDIAALAAGFALAYVIGFKDDAPTIALSKEEAKAMATGKTINNTNAPVVAKEEIIVPVEGTVLPLSEAKDAVFAEGLLGSGVVIDPTDGDVFAPFDGNVMTIFPTNHAIGLISDSGVEVLIHIGLDTVQMEGKGFTAFVKQGDTVKKGQKLIHFDIEEIEKAGYCTQVPIIITNTPDFSDIIPTSSKTAKHNEVLMTTIR</sequence>
<feature type="domain" description="PTS EIIA type-1" evidence="18">
    <location>
        <begin position="506"/>
        <end position="610"/>
    </location>
</feature>
<dbReference type="PROSITE" id="PS51103">
    <property type="entry name" value="PTS_EIIC_TYPE_1"/>
    <property type="match status" value="1"/>
</dbReference>
<dbReference type="PANTHER" id="PTHR30175:SF1">
    <property type="entry name" value="PTS SYSTEM ARBUTIN-, CELLOBIOSE-, AND SALICIN-SPECIFIC EIIBC COMPONENT-RELATED"/>
    <property type="match status" value="1"/>
</dbReference>
<keyword evidence="3" id="KW-1003">Cell membrane</keyword>
<dbReference type="InterPro" id="IPR050558">
    <property type="entry name" value="PTS_Sugar-Specific_Components"/>
</dbReference>
<evidence type="ECO:0000256" key="9">
    <source>
        <dbReference type="ARBA" id="ARBA00022989"/>
    </source>
</evidence>
<dbReference type="PROSITE" id="PS01035">
    <property type="entry name" value="PTS_EIIB_TYPE_1_CYS"/>
    <property type="match status" value="1"/>
</dbReference>
<feature type="domain" description="PTS EIIC type-1" evidence="20">
    <location>
        <begin position="102"/>
        <end position="465"/>
    </location>
</feature>
<dbReference type="InterPro" id="IPR003352">
    <property type="entry name" value="PTS_EIIC"/>
</dbReference>
<dbReference type="PANTHER" id="PTHR30175">
    <property type="entry name" value="PHOSPHOTRANSFERASE SYSTEM TRANSPORT PROTEIN"/>
    <property type="match status" value="1"/>
</dbReference>
<keyword evidence="6" id="KW-0598">Phosphotransferase system</keyword>
<dbReference type="GO" id="GO:0015771">
    <property type="term" value="P:trehalose transport"/>
    <property type="evidence" value="ECO:0007669"/>
    <property type="project" value="TreeGrafter"/>
</dbReference>
<feature type="transmembrane region" description="Helical" evidence="17">
    <location>
        <begin position="360"/>
        <end position="380"/>
    </location>
</feature>
<keyword evidence="10 17" id="KW-0472">Membrane</keyword>
<evidence type="ECO:0000256" key="16">
    <source>
        <dbReference type="PROSITE-ProRule" id="PRU00421"/>
    </source>
</evidence>
<evidence type="ECO:0000259" key="19">
    <source>
        <dbReference type="PROSITE" id="PS51098"/>
    </source>
</evidence>
<accession>S0L593</accession>
<evidence type="ECO:0000259" key="18">
    <source>
        <dbReference type="PROSITE" id="PS51093"/>
    </source>
</evidence>
<keyword evidence="22" id="KW-1185">Reference proteome</keyword>
<dbReference type="eggNOG" id="COG1263">
    <property type="taxonomic scope" value="Bacteria"/>
</dbReference>
<dbReference type="InterPro" id="IPR011297">
    <property type="entry name" value="PTS_IIABC_b_glu"/>
</dbReference>
<evidence type="ECO:0000256" key="13">
    <source>
        <dbReference type="ARBA" id="ARBA00048931"/>
    </source>
</evidence>
<feature type="transmembrane region" description="Helical" evidence="17">
    <location>
        <begin position="173"/>
        <end position="194"/>
    </location>
</feature>
<dbReference type="Gene3D" id="2.70.70.10">
    <property type="entry name" value="Glucose Permease (Domain IIA)"/>
    <property type="match status" value="1"/>
</dbReference>
<keyword evidence="9 17" id="KW-1133">Transmembrane helix</keyword>
<feature type="active site" description="Phosphocysteine intermediate; for EIIB activity" evidence="16">
    <location>
        <position position="27"/>
    </location>
</feature>
<evidence type="ECO:0000313" key="22">
    <source>
        <dbReference type="Proteomes" id="UP000015961"/>
    </source>
</evidence>
<dbReference type="eggNOG" id="COG1264">
    <property type="taxonomic scope" value="Bacteria"/>
</dbReference>
<reference evidence="21 22" key="1">
    <citation type="submission" date="2013-03" db="EMBL/GenBank/DDBJ databases">
        <title>The Genome Sequence of Enterococcus sulfureus ATCC_49903 (PacBio/Illumina hybrid assembly).</title>
        <authorList>
            <consortium name="The Broad Institute Genomics Platform"/>
            <consortium name="The Broad Institute Genome Sequencing Center for Infectious Disease"/>
            <person name="Earl A."/>
            <person name="Russ C."/>
            <person name="Gilmore M."/>
            <person name="Surin D."/>
            <person name="Walker B."/>
            <person name="Young S."/>
            <person name="Zeng Q."/>
            <person name="Gargeya S."/>
            <person name="Fitzgerald M."/>
            <person name="Haas B."/>
            <person name="Abouelleil A."/>
            <person name="Allen A.W."/>
            <person name="Alvarado L."/>
            <person name="Arachchi H.M."/>
            <person name="Berlin A.M."/>
            <person name="Chapman S.B."/>
            <person name="Gainer-Dewar J."/>
            <person name="Goldberg J."/>
            <person name="Griggs A."/>
            <person name="Gujja S."/>
            <person name="Hansen M."/>
            <person name="Howarth C."/>
            <person name="Imamovic A."/>
            <person name="Ireland A."/>
            <person name="Larimer J."/>
            <person name="McCowan C."/>
            <person name="Murphy C."/>
            <person name="Pearson M."/>
            <person name="Poon T.W."/>
            <person name="Priest M."/>
            <person name="Roberts A."/>
            <person name="Saif S."/>
            <person name="Shea T."/>
            <person name="Sisk P."/>
            <person name="Sykes S."/>
            <person name="Wortman J."/>
            <person name="Nusbaum C."/>
            <person name="Birren B."/>
        </authorList>
    </citation>
    <scope>NUCLEOTIDE SEQUENCE [LARGE SCALE GENOMIC DNA]</scope>
    <source>
        <strain evidence="21 22">ATCC 49903</strain>
    </source>
</reference>
<keyword evidence="7 17" id="KW-0812">Transmembrane</keyword>
<evidence type="ECO:0000259" key="20">
    <source>
        <dbReference type="PROSITE" id="PS51103"/>
    </source>
</evidence>
<dbReference type="InterPro" id="IPR001127">
    <property type="entry name" value="PTS_EIIA_1_perm"/>
</dbReference>
<feature type="transmembrane region" description="Helical" evidence="17">
    <location>
        <begin position="245"/>
        <end position="270"/>
    </location>
</feature>
<keyword evidence="8" id="KW-0418">Kinase</keyword>
<dbReference type="PATRIC" id="fig|1140003.3.peg.519"/>
<dbReference type="Gene3D" id="3.30.1360.60">
    <property type="entry name" value="Glucose permease domain IIB"/>
    <property type="match status" value="1"/>
</dbReference>
<dbReference type="AlphaFoldDB" id="S0L593"/>
<evidence type="ECO:0000256" key="1">
    <source>
        <dbReference type="ARBA" id="ARBA00004651"/>
    </source>
</evidence>
<dbReference type="GO" id="GO:0016301">
    <property type="term" value="F:kinase activity"/>
    <property type="evidence" value="ECO:0007669"/>
    <property type="project" value="UniProtKB-KW"/>
</dbReference>
<keyword evidence="2" id="KW-0813">Transport</keyword>
<dbReference type="GO" id="GO:0005886">
    <property type="term" value="C:plasma membrane"/>
    <property type="evidence" value="ECO:0007669"/>
    <property type="project" value="UniProtKB-SubCell"/>
</dbReference>
<dbReference type="SUPFAM" id="SSF51261">
    <property type="entry name" value="Duplicated hybrid motif"/>
    <property type="match status" value="1"/>
</dbReference>
<evidence type="ECO:0000256" key="3">
    <source>
        <dbReference type="ARBA" id="ARBA00022475"/>
    </source>
</evidence>
<dbReference type="InterPro" id="IPR013013">
    <property type="entry name" value="PTS_EIIC_1"/>
</dbReference>
<organism evidence="21 22">
    <name type="scientific">Enterococcus sulfureus ATCC 49903</name>
    <dbReference type="NCBI Taxonomy" id="1140003"/>
    <lineage>
        <taxon>Bacteria</taxon>
        <taxon>Bacillati</taxon>
        <taxon>Bacillota</taxon>
        <taxon>Bacilli</taxon>
        <taxon>Lactobacillales</taxon>
        <taxon>Enterococcaceae</taxon>
        <taxon>Enterococcus</taxon>
    </lineage>
</organism>
<dbReference type="EC" id="2.7.1.211" evidence="11"/>
<dbReference type="PROSITE" id="PS51093">
    <property type="entry name" value="PTS_EIIA_TYPE_1"/>
    <property type="match status" value="1"/>
</dbReference>
<dbReference type="GO" id="GO:0090589">
    <property type="term" value="F:protein-phosphocysteine-trehalose phosphotransferase system transporter activity"/>
    <property type="evidence" value="ECO:0007669"/>
    <property type="project" value="TreeGrafter"/>
</dbReference>
<comment type="function">
    <text evidence="12">The phosphoenolpyruvate-dependent sugar phosphotransferase system (sugar PTS), a major carbohydrate active transport system, catalyzes the phosphorylation of incoming sugar substrates concomitantly with their translocation across the cell membrane. This system is involved in sucrose transport.</text>
</comment>
<evidence type="ECO:0000256" key="8">
    <source>
        <dbReference type="ARBA" id="ARBA00022777"/>
    </source>
</evidence>
<dbReference type="InterPro" id="IPR036878">
    <property type="entry name" value="Glu_permease_IIB"/>
</dbReference>
<evidence type="ECO:0000256" key="4">
    <source>
        <dbReference type="ARBA" id="ARBA00022597"/>
    </source>
</evidence>
<feature type="transmembrane region" description="Helical" evidence="17">
    <location>
        <begin position="140"/>
        <end position="161"/>
    </location>
</feature>
<evidence type="ECO:0000256" key="15">
    <source>
        <dbReference type="ARBA" id="ARBA00081008"/>
    </source>
</evidence>
<dbReference type="Pfam" id="PF02378">
    <property type="entry name" value="PTS_EIIC"/>
    <property type="match status" value="1"/>
</dbReference>
<evidence type="ECO:0000256" key="6">
    <source>
        <dbReference type="ARBA" id="ARBA00022683"/>
    </source>
</evidence>
<feature type="transmembrane region" description="Helical" evidence="17">
    <location>
        <begin position="302"/>
        <end position="322"/>
    </location>
</feature>
<protein>
    <recommendedName>
        <fullName evidence="14">PTS system sucrose-specific EIIBCA component</fullName>
        <ecNumber evidence="11">2.7.1.211</ecNumber>
    </recommendedName>
    <alternativeName>
        <fullName evidence="15">EIIBCA-Scr</fullName>
    </alternativeName>
</protein>
<keyword evidence="5" id="KW-0808">Transferase</keyword>
<evidence type="ECO:0000256" key="11">
    <source>
        <dbReference type="ARBA" id="ARBA00044053"/>
    </source>
</evidence>
<dbReference type="RefSeq" id="WP_016185016.1">
    <property type="nucleotide sequence ID" value="NZ_ASWO01000001.1"/>
</dbReference>
<feature type="transmembrane region" description="Helical" evidence="17">
    <location>
        <begin position="276"/>
        <end position="295"/>
    </location>
</feature>
<dbReference type="NCBIfam" id="TIGR00830">
    <property type="entry name" value="PTBA"/>
    <property type="match status" value="1"/>
</dbReference>
<dbReference type="eggNOG" id="COG2190">
    <property type="taxonomic scope" value="Bacteria"/>
</dbReference>
<dbReference type="SUPFAM" id="SSF55604">
    <property type="entry name" value="Glucose permease domain IIB"/>
    <property type="match status" value="1"/>
</dbReference>
<dbReference type="FunFam" id="2.70.70.10:FF:000001">
    <property type="entry name" value="PTS system glucose-specific IIA component"/>
    <property type="match status" value="1"/>
</dbReference>
<dbReference type="PROSITE" id="PS51098">
    <property type="entry name" value="PTS_EIIB_TYPE_1"/>
    <property type="match status" value="1"/>
</dbReference>
<evidence type="ECO:0000256" key="17">
    <source>
        <dbReference type="SAM" id="Phobius"/>
    </source>
</evidence>
<dbReference type="FunFam" id="3.30.1360.60:FF:000001">
    <property type="entry name" value="PTS system glucose-specific IIBC component PtsG"/>
    <property type="match status" value="1"/>
</dbReference>
<dbReference type="GO" id="GO:0008982">
    <property type="term" value="F:protein-N(PI)-phosphohistidine-sugar phosphotransferase activity"/>
    <property type="evidence" value="ECO:0007669"/>
    <property type="project" value="InterPro"/>
</dbReference>
<dbReference type="InterPro" id="IPR018113">
    <property type="entry name" value="PTrfase_EIIB_Cys"/>
</dbReference>
<dbReference type="Pfam" id="PF00358">
    <property type="entry name" value="PTS_EIIA_1"/>
    <property type="match status" value="1"/>
</dbReference>
<evidence type="ECO:0000256" key="12">
    <source>
        <dbReference type="ARBA" id="ARBA00045139"/>
    </source>
</evidence>
<proteinExistence type="predicted"/>
<evidence type="ECO:0000256" key="2">
    <source>
        <dbReference type="ARBA" id="ARBA00022448"/>
    </source>
</evidence>
<comment type="catalytic activity">
    <reaction evidence="13">
        <text>N(pros)-phospho-L-histidyl-[protein](out) + sucrose = sucrose 6(G)-phosphate(in) + L-histidyl-[protein]</text>
        <dbReference type="Rhea" id="RHEA:49236"/>
        <dbReference type="Rhea" id="RHEA-COMP:9745"/>
        <dbReference type="Rhea" id="RHEA-COMP:9746"/>
        <dbReference type="ChEBI" id="CHEBI:17992"/>
        <dbReference type="ChEBI" id="CHEBI:29979"/>
        <dbReference type="ChEBI" id="CHEBI:64837"/>
        <dbReference type="ChEBI" id="CHEBI:91002"/>
        <dbReference type="EC" id="2.7.1.211"/>
    </reaction>
</comment>
<feature type="transmembrane region" description="Helical" evidence="17">
    <location>
        <begin position="430"/>
        <end position="452"/>
    </location>
</feature>
<comment type="subcellular location">
    <subcellularLocation>
        <location evidence="1">Cell membrane</location>
        <topology evidence="1">Multi-pass membrane protein</topology>
    </subcellularLocation>
</comment>
<comment type="caution">
    <text evidence="21">The sequence shown here is derived from an EMBL/GenBank/DDBJ whole genome shotgun (WGS) entry which is preliminary data.</text>
</comment>
<evidence type="ECO:0000313" key="21">
    <source>
        <dbReference type="EMBL" id="EOT87462.1"/>
    </source>
</evidence>